<dbReference type="AlphaFoldDB" id="A0A443PAV8"/>
<proteinExistence type="predicted"/>
<keyword evidence="2" id="KW-1185">Reference proteome</keyword>
<evidence type="ECO:0000313" key="1">
    <source>
        <dbReference type="EMBL" id="RWR87897.1"/>
    </source>
</evidence>
<protein>
    <submittedName>
        <fullName evidence="1">Translocase of chloroplast 34-like protein</fullName>
    </submittedName>
</protein>
<name>A0A443PAV8_9MAGN</name>
<sequence>MEEENEQVGPTRVLPNSTAWIPHLVKMITEVISNGSKSVEVDKKLIEGPNPNDESSSYLSFWPFSFEHDGGSKPSPYATQLPGGCPVMTLLSRNDWLPSSNGKLSNWMTDSFDARGSLRSISSRLT</sequence>
<dbReference type="Proteomes" id="UP000283530">
    <property type="component" value="Unassembled WGS sequence"/>
</dbReference>
<organism evidence="1 2">
    <name type="scientific">Cinnamomum micranthum f. kanehirae</name>
    <dbReference type="NCBI Taxonomy" id="337451"/>
    <lineage>
        <taxon>Eukaryota</taxon>
        <taxon>Viridiplantae</taxon>
        <taxon>Streptophyta</taxon>
        <taxon>Embryophyta</taxon>
        <taxon>Tracheophyta</taxon>
        <taxon>Spermatophyta</taxon>
        <taxon>Magnoliopsida</taxon>
        <taxon>Magnoliidae</taxon>
        <taxon>Laurales</taxon>
        <taxon>Lauraceae</taxon>
        <taxon>Cinnamomum</taxon>
    </lineage>
</organism>
<gene>
    <name evidence="1" type="ORF">CKAN_01686000</name>
</gene>
<reference evidence="1 2" key="1">
    <citation type="journal article" date="2019" name="Nat. Plants">
        <title>Stout camphor tree genome fills gaps in understanding of flowering plant genome evolution.</title>
        <authorList>
            <person name="Chaw S.M."/>
            <person name="Liu Y.C."/>
            <person name="Wu Y.W."/>
            <person name="Wang H.Y."/>
            <person name="Lin C.I."/>
            <person name="Wu C.S."/>
            <person name="Ke H.M."/>
            <person name="Chang L.Y."/>
            <person name="Hsu C.Y."/>
            <person name="Yang H.T."/>
            <person name="Sudianto E."/>
            <person name="Hsu M.H."/>
            <person name="Wu K.P."/>
            <person name="Wang L.N."/>
            <person name="Leebens-Mack J.H."/>
            <person name="Tsai I.J."/>
        </authorList>
    </citation>
    <scope>NUCLEOTIDE SEQUENCE [LARGE SCALE GENOMIC DNA]</scope>
    <source>
        <strain evidence="2">cv. Chaw 1501</strain>
        <tissue evidence="1">Young leaves</tissue>
    </source>
</reference>
<evidence type="ECO:0000313" key="2">
    <source>
        <dbReference type="Proteomes" id="UP000283530"/>
    </source>
</evidence>
<comment type="caution">
    <text evidence="1">The sequence shown here is derived from an EMBL/GenBank/DDBJ whole genome shotgun (WGS) entry which is preliminary data.</text>
</comment>
<accession>A0A443PAV8</accession>
<dbReference type="OrthoDB" id="1720443at2759"/>
<dbReference type="STRING" id="337451.A0A443PAV8"/>
<dbReference type="EMBL" id="QPKB01000006">
    <property type="protein sequence ID" value="RWR87897.1"/>
    <property type="molecule type" value="Genomic_DNA"/>
</dbReference>